<dbReference type="InterPro" id="IPR027434">
    <property type="entry name" value="Homing_endonucl"/>
</dbReference>
<dbReference type="InterPro" id="IPR004860">
    <property type="entry name" value="LAGLIDADG_dom"/>
</dbReference>
<dbReference type="Gene3D" id="3.10.28.10">
    <property type="entry name" value="Homing endonucleases"/>
    <property type="match status" value="1"/>
</dbReference>
<protein>
    <submittedName>
        <fullName evidence="3">Hypothetical site-specific DNA endonuclease</fullName>
    </submittedName>
</protein>
<keyword evidence="3" id="KW-0378">Hydrolase</keyword>
<feature type="domain" description="Homing endonuclease LAGLIDADG" evidence="1">
    <location>
        <begin position="27"/>
        <end position="117"/>
    </location>
</feature>
<evidence type="ECO:0000259" key="1">
    <source>
        <dbReference type="Pfam" id="PF00961"/>
    </source>
</evidence>
<name>A0A1W5RMN9_PEDDU</name>
<dbReference type="RefSeq" id="YP_009364108.1">
    <property type="nucleotide sequence ID" value="NC_034654.1"/>
</dbReference>
<dbReference type="RefSeq" id="YP_009364044.1">
    <property type="nucleotide sequence ID" value="NC_034654.1"/>
</dbReference>
<keyword evidence="3" id="KW-0540">Nuclease</keyword>
<gene>
    <name evidence="2" type="primary">orf186</name>
</gene>
<dbReference type="SUPFAM" id="SSF55608">
    <property type="entry name" value="Homing endonucleases"/>
    <property type="match status" value="1"/>
</dbReference>
<accession>A0A1W5RMN9</accession>
<evidence type="ECO:0000313" key="3">
    <source>
        <dbReference type="EMBL" id="ARK36703.1"/>
    </source>
</evidence>
<dbReference type="GeneID" id="32880135"/>
<organism evidence="2">
    <name type="scientific">Pediastrum duplex</name>
    <name type="common">Green alga</name>
    <dbReference type="NCBI Taxonomy" id="3105"/>
    <lineage>
        <taxon>Eukaryota</taxon>
        <taxon>Viridiplantae</taxon>
        <taxon>Chlorophyta</taxon>
        <taxon>core chlorophytes</taxon>
        <taxon>Chlorophyceae</taxon>
        <taxon>CS clade</taxon>
        <taxon>Sphaeropleales</taxon>
        <taxon>Hydrodictyaceae</taxon>
        <taxon>Pediastrum</taxon>
    </lineage>
</organism>
<dbReference type="GeneID" id="32880214"/>
<evidence type="ECO:0000313" key="2">
    <source>
        <dbReference type="EMBL" id="AQU64434.1"/>
    </source>
</evidence>
<reference evidence="2" key="1">
    <citation type="journal article" date="2017" name="PeerJ">
        <title>lastomes of the green algae Hydrodictyon reticulatum and Pediastrum duplex (Sphaeropleales, Chlorophyceae).</title>
        <authorList>
            <person name="McManus H.A."/>
            <person name="Sanchez D."/>
            <person name="Karol K.G."/>
        </authorList>
    </citation>
    <scope>NUCLEOTIDE SEQUENCE</scope>
</reference>
<dbReference type="EMBL" id="KY114064">
    <property type="protein sequence ID" value="AQU64434.1"/>
    <property type="molecule type" value="Genomic_DNA"/>
</dbReference>
<dbReference type="AlphaFoldDB" id="A0A1W5RMN9"/>
<dbReference type="EMBL" id="KY114064">
    <property type="protein sequence ID" value="ARK36703.1"/>
    <property type="molecule type" value="Genomic_DNA"/>
</dbReference>
<geneLocation type="chloroplast" evidence="2"/>
<dbReference type="GO" id="GO:0004519">
    <property type="term" value="F:endonuclease activity"/>
    <property type="evidence" value="ECO:0007669"/>
    <property type="project" value="UniProtKB-KW"/>
</dbReference>
<dbReference type="Pfam" id="PF00961">
    <property type="entry name" value="LAGLIDADG_1"/>
    <property type="match status" value="1"/>
</dbReference>
<keyword evidence="3" id="KW-0255">Endonuclease</keyword>
<proteinExistence type="predicted"/>
<sequence length="186" mass="21975">MQLLNKIEQEVTTHVNNLTMTEDSFLGLHIGDGSFSIVTYINQKGGYNFRAMFTWNLTDCTENRQLLEAVKKFLESKNICFSISCWRVEPTYLQLQIKSLPECLKLVDLFEQWDARTIFPTVRLNQFLMFSEAIKLYLDPNFRNDWVMCSRLIDIKWKRNPGTNLKKKGSLQEDMIQLQTWFNNKD</sequence>
<keyword evidence="2" id="KW-0150">Chloroplast</keyword>
<keyword evidence="2" id="KW-0934">Plastid</keyword>